<dbReference type="Gene3D" id="3.40.50.2300">
    <property type="match status" value="1"/>
</dbReference>
<dbReference type="InterPro" id="IPR050625">
    <property type="entry name" value="ParA/MinD_ATPase"/>
</dbReference>
<evidence type="ECO:0000256" key="1">
    <source>
        <dbReference type="PROSITE-ProRule" id="PRU00169"/>
    </source>
</evidence>
<dbReference type="InterPro" id="IPR025669">
    <property type="entry name" value="AAA_dom"/>
</dbReference>
<dbReference type="InterPro" id="IPR001789">
    <property type="entry name" value="Sig_transdc_resp-reg_receiver"/>
</dbReference>
<dbReference type="AlphaFoldDB" id="A0A3N6MWJ9"/>
<dbReference type="GO" id="GO:0009898">
    <property type="term" value="C:cytoplasmic side of plasma membrane"/>
    <property type="evidence" value="ECO:0007669"/>
    <property type="project" value="TreeGrafter"/>
</dbReference>
<sequence length="421" mass="45203">MQRQVAHTIMIDILSISNDQHRLDHLARLIAACGNYRTTRAAGGPALLLDRADMLGAFDVLIVDAPSISEGELATMAELCRRHKRLTCILITADTSSATLIAAMRAGFRDVLNWPLDPASLSDALTRAAGQRAADAVRATPVATFMASRGGVGTSFIAANVAYAMAKFEKKRVLLVDLNQQFADAAFLITSAAAPSTLQQMSTQIDRMDAAFFEASVIHAAENFDILAGAGDPIKAADIRADRLEWILGAATPRYDYVIVELGQTINQLSMLALDRSDHIYVVLQATMPQLQACRRLFDILGSLGYSNERLSLVLNRYGRDGARARDAIARTLGREPYHVIPDDPRAVLAAINQGLPVEEAARKSAVARSLRALAGKLASGVGEGAGKATSHESLLGRLVGRRAAASNGNELRQEHCHVAT</sequence>
<name>A0A3N6MWJ9_9BURK</name>
<evidence type="ECO:0000313" key="4">
    <source>
        <dbReference type="Proteomes" id="UP000272778"/>
    </source>
</evidence>
<dbReference type="OrthoDB" id="9768734at2"/>
<dbReference type="GO" id="GO:0005524">
    <property type="term" value="F:ATP binding"/>
    <property type="evidence" value="ECO:0007669"/>
    <property type="project" value="TreeGrafter"/>
</dbReference>
<dbReference type="GO" id="GO:0051782">
    <property type="term" value="P:negative regulation of cell division"/>
    <property type="evidence" value="ECO:0007669"/>
    <property type="project" value="TreeGrafter"/>
</dbReference>
<keyword evidence="4" id="KW-1185">Reference proteome</keyword>
<dbReference type="SUPFAM" id="SSF52172">
    <property type="entry name" value="CheY-like"/>
    <property type="match status" value="1"/>
</dbReference>
<proteinExistence type="predicted"/>
<comment type="caution">
    <text evidence="3">The sequence shown here is derived from an EMBL/GenBank/DDBJ whole genome shotgun (WGS) entry which is preliminary data.</text>
</comment>
<feature type="domain" description="Response regulatory" evidence="2">
    <location>
        <begin position="12"/>
        <end position="129"/>
    </location>
</feature>
<organism evidence="3 4">
    <name type="scientific">Paraburkholderia dinghuensis</name>
    <dbReference type="NCBI Taxonomy" id="2305225"/>
    <lineage>
        <taxon>Bacteria</taxon>
        <taxon>Pseudomonadati</taxon>
        <taxon>Pseudomonadota</taxon>
        <taxon>Betaproteobacteria</taxon>
        <taxon>Burkholderiales</taxon>
        <taxon>Burkholderiaceae</taxon>
        <taxon>Paraburkholderia</taxon>
    </lineage>
</organism>
<accession>A0A3N6MWJ9</accession>
<feature type="modified residue" description="4-aspartylphosphate" evidence="1">
    <location>
        <position position="64"/>
    </location>
</feature>
<dbReference type="PANTHER" id="PTHR43384">
    <property type="entry name" value="SEPTUM SITE-DETERMINING PROTEIN MIND HOMOLOG, CHLOROPLASTIC-RELATED"/>
    <property type="match status" value="1"/>
</dbReference>
<evidence type="ECO:0000259" key="2">
    <source>
        <dbReference type="PROSITE" id="PS50110"/>
    </source>
</evidence>
<dbReference type="Gene3D" id="3.40.50.300">
    <property type="entry name" value="P-loop containing nucleotide triphosphate hydrolases"/>
    <property type="match status" value="1"/>
</dbReference>
<dbReference type="GO" id="GO:0000160">
    <property type="term" value="P:phosphorelay signal transduction system"/>
    <property type="evidence" value="ECO:0007669"/>
    <property type="project" value="InterPro"/>
</dbReference>
<dbReference type="InterPro" id="IPR011006">
    <property type="entry name" value="CheY-like_superfamily"/>
</dbReference>
<dbReference type="GO" id="GO:0016887">
    <property type="term" value="F:ATP hydrolysis activity"/>
    <property type="evidence" value="ECO:0007669"/>
    <property type="project" value="TreeGrafter"/>
</dbReference>
<dbReference type="InterPro" id="IPR027417">
    <property type="entry name" value="P-loop_NTPase"/>
</dbReference>
<keyword evidence="1" id="KW-0597">Phosphoprotein</keyword>
<evidence type="ECO:0000313" key="3">
    <source>
        <dbReference type="EMBL" id="RQH08384.1"/>
    </source>
</evidence>
<gene>
    <name evidence="3" type="ORF">D1Y85_05045</name>
</gene>
<protein>
    <submittedName>
        <fullName evidence="3">Pilus assembly protein</fullName>
    </submittedName>
</protein>
<dbReference type="SUPFAM" id="SSF52540">
    <property type="entry name" value="P-loop containing nucleoside triphosphate hydrolases"/>
    <property type="match status" value="1"/>
</dbReference>
<dbReference type="Pfam" id="PF13614">
    <property type="entry name" value="AAA_31"/>
    <property type="match status" value="1"/>
</dbReference>
<dbReference type="GO" id="GO:0005829">
    <property type="term" value="C:cytosol"/>
    <property type="evidence" value="ECO:0007669"/>
    <property type="project" value="TreeGrafter"/>
</dbReference>
<reference evidence="3 4" key="1">
    <citation type="submission" date="2018-11" db="EMBL/GenBank/DDBJ databases">
        <title>Paraburkholderia sp. DHOA04, isolated from soil.</title>
        <authorList>
            <person name="Gao Z.-H."/>
            <person name="Qiu L.-H."/>
            <person name="Fu J.-C."/>
        </authorList>
    </citation>
    <scope>NUCLEOTIDE SEQUENCE [LARGE SCALE GENOMIC DNA]</scope>
    <source>
        <strain evidence="3 4">DHOA04</strain>
    </source>
</reference>
<dbReference type="PANTHER" id="PTHR43384:SF13">
    <property type="entry name" value="SLR0110 PROTEIN"/>
    <property type="match status" value="1"/>
</dbReference>
<dbReference type="PROSITE" id="PS50110">
    <property type="entry name" value="RESPONSE_REGULATORY"/>
    <property type="match status" value="1"/>
</dbReference>
<dbReference type="Proteomes" id="UP000272778">
    <property type="component" value="Unassembled WGS sequence"/>
</dbReference>
<dbReference type="EMBL" id="RQIS01000003">
    <property type="protein sequence ID" value="RQH08384.1"/>
    <property type="molecule type" value="Genomic_DNA"/>
</dbReference>